<protein>
    <submittedName>
        <fullName evidence="1">Uncharacterized protein</fullName>
    </submittedName>
</protein>
<organism evidence="1 2">
    <name type="scientific">Araneus ventricosus</name>
    <name type="common">Orbweaver spider</name>
    <name type="synonym">Epeira ventricosa</name>
    <dbReference type="NCBI Taxonomy" id="182803"/>
    <lineage>
        <taxon>Eukaryota</taxon>
        <taxon>Metazoa</taxon>
        <taxon>Ecdysozoa</taxon>
        <taxon>Arthropoda</taxon>
        <taxon>Chelicerata</taxon>
        <taxon>Arachnida</taxon>
        <taxon>Araneae</taxon>
        <taxon>Araneomorphae</taxon>
        <taxon>Entelegynae</taxon>
        <taxon>Araneoidea</taxon>
        <taxon>Araneidae</taxon>
        <taxon>Araneus</taxon>
    </lineage>
</organism>
<dbReference type="EMBL" id="BGPR01006332">
    <property type="protein sequence ID" value="GBN18048.1"/>
    <property type="molecule type" value="Genomic_DNA"/>
</dbReference>
<keyword evidence="2" id="KW-1185">Reference proteome</keyword>
<name>A0A4Y2LTG3_ARAVE</name>
<accession>A0A4Y2LTG3</accession>
<evidence type="ECO:0000313" key="1">
    <source>
        <dbReference type="EMBL" id="GBN18048.1"/>
    </source>
</evidence>
<evidence type="ECO:0000313" key="2">
    <source>
        <dbReference type="Proteomes" id="UP000499080"/>
    </source>
</evidence>
<gene>
    <name evidence="1" type="ORF">AVEN_15840_1</name>
</gene>
<dbReference type="AlphaFoldDB" id="A0A4Y2LTG3"/>
<dbReference type="OrthoDB" id="8060144at2759"/>
<reference evidence="1 2" key="1">
    <citation type="journal article" date="2019" name="Sci. Rep.">
        <title>Orb-weaving spider Araneus ventricosus genome elucidates the spidroin gene catalogue.</title>
        <authorList>
            <person name="Kono N."/>
            <person name="Nakamura H."/>
            <person name="Ohtoshi R."/>
            <person name="Moran D.A.P."/>
            <person name="Shinohara A."/>
            <person name="Yoshida Y."/>
            <person name="Fujiwara M."/>
            <person name="Mori M."/>
            <person name="Tomita M."/>
            <person name="Arakawa K."/>
        </authorList>
    </citation>
    <scope>NUCLEOTIDE SEQUENCE [LARGE SCALE GENOMIC DNA]</scope>
</reference>
<dbReference type="Proteomes" id="UP000499080">
    <property type="component" value="Unassembled WGS sequence"/>
</dbReference>
<proteinExistence type="predicted"/>
<sequence>MRDAILEPLPLSELSRQENLAQMNRRFVIPAVNFRATDYVDLIDYQAYNATPPTVLRHISSHELLKMPTQHTLLPRTSPCTYFAGGCGIQRRSRRCQSTRKGRPQEIECPPKFLLSIALRCPSREVGNISEIADAGGFTDAGHGMEARLRFKGPFS</sequence>
<comment type="caution">
    <text evidence="1">The sequence shown here is derived from an EMBL/GenBank/DDBJ whole genome shotgun (WGS) entry which is preliminary data.</text>
</comment>